<organism evidence="1 2">
    <name type="scientific">Heyndrickxia coagulans 36D1</name>
    <dbReference type="NCBI Taxonomy" id="345219"/>
    <lineage>
        <taxon>Bacteria</taxon>
        <taxon>Bacillati</taxon>
        <taxon>Bacillota</taxon>
        <taxon>Bacilli</taxon>
        <taxon>Bacillales</taxon>
        <taxon>Bacillaceae</taxon>
        <taxon>Heyndrickxia</taxon>
    </lineage>
</organism>
<gene>
    <name evidence="1" type="ORF">Bcoa_1193</name>
</gene>
<accession>G2TID2</accession>
<dbReference type="AlphaFoldDB" id="G2TID2"/>
<dbReference type="Proteomes" id="UP000009283">
    <property type="component" value="Chromosome"/>
</dbReference>
<sequence length="50" mass="5982">MLLATHKEGVLFRSTYVAVSYTILIQFQDTLYTLIHIDMRERGLRWQKKP</sequence>
<evidence type="ECO:0000313" key="1">
    <source>
        <dbReference type="EMBL" id="AEP00407.1"/>
    </source>
</evidence>
<dbReference type="KEGG" id="bag:Bcoa_1193"/>
<dbReference type="EMBL" id="CP003056">
    <property type="protein sequence ID" value="AEP00407.1"/>
    <property type="molecule type" value="Genomic_DNA"/>
</dbReference>
<proteinExistence type="predicted"/>
<dbReference type="HOGENOM" id="CLU_3114443_0_0_9"/>
<protein>
    <submittedName>
        <fullName evidence="1">Uncharacterized protein</fullName>
    </submittedName>
</protein>
<name>G2TID2_HEYCO</name>
<evidence type="ECO:0000313" key="2">
    <source>
        <dbReference type="Proteomes" id="UP000009283"/>
    </source>
</evidence>
<reference evidence="1 2" key="1">
    <citation type="journal article" date="2011" name="Stand. Genomic Sci.">
        <title>Complete Genome Sequence of a thermotolerant sporogenic lactic acid bacterium, Bacillus coagulans strain 36D1.</title>
        <authorList>
            <person name="Rhee M.S."/>
            <person name="Moritz B.E."/>
            <person name="Xie G."/>
            <person name="Glavina Del Rio T."/>
            <person name="Dalin E."/>
            <person name="Tice H."/>
            <person name="Bruce D."/>
            <person name="Goodwin L."/>
            <person name="Chertkov O."/>
            <person name="Brettin T."/>
            <person name="Han C."/>
            <person name="Detter C."/>
            <person name="Pitluck S."/>
            <person name="Land M.L."/>
            <person name="Patel M."/>
            <person name="Ou M."/>
            <person name="Harbrucker R."/>
            <person name="Ingram L.O."/>
            <person name="Shanmugam K.T."/>
        </authorList>
    </citation>
    <scope>NUCLEOTIDE SEQUENCE [LARGE SCALE GENOMIC DNA]</scope>
    <source>
        <strain evidence="1 2">36D1</strain>
    </source>
</reference>